<dbReference type="RefSeq" id="WP_159755797.1">
    <property type="nucleotide sequence ID" value="NZ_WUQX01000001.1"/>
</dbReference>
<evidence type="ECO:0000256" key="3">
    <source>
        <dbReference type="ARBA" id="ARBA00023125"/>
    </source>
</evidence>
<dbReference type="GO" id="GO:0005829">
    <property type="term" value="C:cytosol"/>
    <property type="evidence" value="ECO:0007669"/>
    <property type="project" value="TreeGrafter"/>
</dbReference>
<dbReference type="PRINTS" id="PR00039">
    <property type="entry name" value="HTHLYSR"/>
</dbReference>
<dbReference type="GO" id="GO:0003700">
    <property type="term" value="F:DNA-binding transcription factor activity"/>
    <property type="evidence" value="ECO:0007669"/>
    <property type="project" value="InterPro"/>
</dbReference>
<dbReference type="SUPFAM" id="SSF53850">
    <property type="entry name" value="Periplasmic binding protein-like II"/>
    <property type="match status" value="1"/>
</dbReference>
<keyword evidence="3" id="KW-0238">DNA-binding</keyword>
<comment type="caution">
    <text evidence="6">The sequence shown here is derived from an EMBL/GenBank/DDBJ whole genome shotgun (WGS) entry which is preliminary data.</text>
</comment>
<feature type="domain" description="HTH lysR-type" evidence="5">
    <location>
        <begin position="1"/>
        <end position="58"/>
    </location>
</feature>
<dbReference type="SUPFAM" id="SSF46785">
    <property type="entry name" value="Winged helix' DNA-binding domain"/>
    <property type="match status" value="1"/>
</dbReference>
<dbReference type="CDD" id="cd05466">
    <property type="entry name" value="PBP2_LTTR_substrate"/>
    <property type="match status" value="1"/>
</dbReference>
<dbReference type="AlphaFoldDB" id="A0A7X3MLQ3"/>
<dbReference type="Pfam" id="PF03466">
    <property type="entry name" value="LysR_substrate"/>
    <property type="match status" value="1"/>
</dbReference>
<dbReference type="GO" id="GO:0003677">
    <property type="term" value="F:DNA binding"/>
    <property type="evidence" value="ECO:0007669"/>
    <property type="project" value="UniProtKB-KW"/>
</dbReference>
<dbReference type="Pfam" id="PF00126">
    <property type="entry name" value="HTH_1"/>
    <property type="match status" value="1"/>
</dbReference>
<evidence type="ECO:0000256" key="1">
    <source>
        <dbReference type="ARBA" id="ARBA00009437"/>
    </source>
</evidence>
<organism evidence="6 7">
    <name type="scientific">Sporofaciens musculi</name>
    <dbReference type="NCBI Taxonomy" id="2681861"/>
    <lineage>
        <taxon>Bacteria</taxon>
        <taxon>Bacillati</taxon>
        <taxon>Bacillota</taxon>
        <taxon>Clostridia</taxon>
        <taxon>Lachnospirales</taxon>
        <taxon>Lachnospiraceae</taxon>
        <taxon>Sporofaciens</taxon>
    </lineage>
</organism>
<evidence type="ECO:0000313" key="6">
    <source>
        <dbReference type="EMBL" id="MXP78743.1"/>
    </source>
</evidence>
<gene>
    <name evidence="6" type="ORF">GN277_26405</name>
</gene>
<dbReference type="EMBL" id="WUQX01000001">
    <property type="protein sequence ID" value="MXP78743.1"/>
    <property type="molecule type" value="Genomic_DNA"/>
</dbReference>
<dbReference type="Proteomes" id="UP000460412">
    <property type="component" value="Unassembled WGS sequence"/>
</dbReference>
<evidence type="ECO:0000259" key="5">
    <source>
        <dbReference type="PROSITE" id="PS50931"/>
    </source>
</evidence>
<dbReference type="InterPro" id="IPR050950">
    <property type="entry name" value="HTH-type_LysR_regulators"/>
</dbReference>
<dbReference type="InterPro" id="IPR000847">
    <property type="entry name" value="LysR_HTH_N"/>
</dbReference>
<comment type="similarity">
    <text evidence="1">Belongs to the LysR transcriptional regulatory family.</text>
</comment>
<reference evidence="6 7" key="1">
    <citation type="submission" date="2019-12" db="EMBL/GenBank/DDBJ databases">
        <title>Sporaefaciens musculi gen. nov., sp. nov., a novel bacterium isolated from the caecum of an obese mouse.</title>
        <authorList>
            <person name="Rasmussen T.S."/>
            <person name="Streidl T."/>
            <person name="Hitch T.C.A."/>
            <person name="Wortmann E."/>
            <person name="Deptula P."/>
            <person name="Hansen M."/>
            <person name="Nielsen D.S."/>
            <person name="Clavel T."/>
            <person name="Vogensen F.K."/>
        </authorList>
    </citation>
    <scope>NUCLEOTIDE SEQUENCE [LARGE SCALE GENOMIC DNA]</scope>
    <source>
        <strain evidence="6 7">WCA-9-b2</strain>
    </source>
</reference>
<accession>A0A7X3MLQ3</accession>
<dbReference type="PROSITE" id="PS50931">
    <property type="entry name" value="HTH_LYSR"/>
    <property type="match status" value="1"/>
</dbReference>
<dbReference type="PANTHER" id="PTHR30419">
    <property type="entry name" value="HTH-TYPE TRANSCRIPTIONAL REGULATOR YBHD"/>
    <property type="match status" value="1"/>
</dbReference>
<protein>
    <submittedName>
        <fullName evidence="6">LysR family transcriptional regulator</fullName>
    </submittedName>
</protein>
<dbReference type="InterPro" id="IPR036390">
    <property type="entry name" value="WH_DNA-bd_sf"/>
</dbReference>
<evidence type="ECO:0000256" key="4">
    <source>
        <dbReference type="ARBA" id="ARBA00023163"/>
    </source>
</evidence>
<name>A0A7X3MLQ3_9FIRM</name>
<dbReference type="InterPro" id="IPR036388">
    <property type="entry name" value="WH-like_DNA-bd_sf"/>
</dbReference>
<dbReference type="Gene3D" id="1.10.10.10">
    <property type="entry name" value="Winged helix-like DNA-binding domain superfamily/Winged helix DNA-binding domain"/>
    <property type="match status" value="1"/>
</dbReference>
<proteinExistence type="inferred from homology"/>
<keyword evidence="7" id="KW-1185">Reference proteome</keyword>
<sequence>MNFKEMNYILCIAKHQNLTKAAQELYISQPTLTKYLQKLEQEVGGKLFARSGNSYIATYLGRRYMEYAKKVLEVNQDWQKELKDLTSCNEGELNIAFPLMRSSCMVPQIMEVFHKQYPGVRVNLREETYAIQEKLLLDDQLDFAIFNEAKPHPKLEYETLLREEVLLVMPAGHPLADLGVIRSGKEYPWIDLRLLAREPFILHFPEQTTGHIALELFEKYGICPSVPIRTRNTVTCVKLCQKGLGLCFIPENYMKNIELLKKPMCFSVGDDGAYSTLTIAYRKGAYLPVYAQDFIRIAQQNL</sequence>
<dbReference type="Gene3D" id="3.40.190.290">
    <property type="match status" value="1"/>
</dbReference>
<keyword evidence="2" id="KW-0805">Transcription regulation</keyword>
<keyword evidence="4" id="KW-0804">Transcription</keyword>
<dbReference type="InterPro" id="IPR005119">
    <property type="entry name" value="LysR_subst-bd"/>
</dbReference>
<dbReference type="PANTHER" id="PTHR30419:SF28">
    <property type="entry name" value="HTH-TYPE TRANSCRIPTIONAL REGULATOR BSDA"/>
    <property type="match status" value="1"/>
</dbReference>
<evidence type="ECO:0000313" key="7">
    <source>
        <dbReference type="Proteomes" id="UP000460412"/>
    </source>
</evidence>
<evidence type="ECO:0000256" key="2">
    <source>
        <dbReference type="ARBA" id="ARBA00023015"/>
    </source>
</evidence>